<comment type="caution">
    <text evidence="1">The sequence shown here is derived from an EMBL/GenBank/DDBJ whole genome shotgun (WGS) entry which is preliminary data.</text>
</comment>
<evidence type="ECO:0000313" key="1">
    <source>
        <dbReference type="EMBL" id="KAF3503567.1"/>
    </source>
</evidence>
<gene>
    <name evidence="1" type="ORF">F2Q69_00042015</name>
</gene>
<organism evidence="1 2">
    <name type="scientific">Brassica cretica</name>
    <name type="common">Mustard</name>
    <dbReference type="NCBI Taxonomy" id="69181"/>
    <lineage>
        <taxon>Eukaryota</taxon>
        <taxon>Viridiplantae</taxon>
        <taxon>Streptophyta</taxon>
        <taxon>Embryophyta</taxon>
        <taxon>Tracheophyta</taxon>
        <taxon>Spermatophyta</taxon>
        <taxon>Magnoliopsida</taxon>
        <taxon>eudicotyledons</taxon>
        <taxon>Gunneridae</taxon>
        <taxon>Pentapetalae</taxon>
        <taxon>rosids</taxon>
        <taxon>malvids</taxon>
        <taxon>Brassicales</taxon>
        <taxon>Brassicaceae</taxon>
        <taxon>Brassiceae</taxon>
        <taxon>Brassica</taxon>
    </lineage>
</organism>
<dbReference type="Proteomes" id="UP000712600">
    <property type="component" value="Unassembled WGS sequence"/>
</dbReference>
<reference evidence="1" key="1">
    <citation type="submission" date="2019-12" db="EMBL/GenBank/DDBJ databases">
        <title>Genome sequencing and annotation of Brassica cretica.</title>
        <authorList>
            <person name="Studholme D.J."/>
            <person name="Sarris P."/>
        </authorList>
    </citation>
    <scope>NUCLEOTIDE SEQUENCE</scope>
    <source>
        <strain evidence="1">PFS-109/04</strain>
        <tissue evidence="1">Leaf</tissue>
    </source>
</reference>
<proteinExistence type="predicted"/>
<name>A0A8S9NNV2_BRACR</name>
<dbReference type="AlphaFoldDB" id="A0A8S9NNV2"/>
<accession>A0A8S9NNV2</accession>
<protein>
    <submittedName>
        <fullName evidence="1">Uncharacterized protein</fullName>
    </submittedName>
</protein>
<dbReference type="EMBL" id="QGKX02001621">
    <property type="protein sequence ID" value="KAF3503567.1"/>
    <property type="molecule type" value="Genomic_DNA"/>
</dbReference>
<evidence type="ECO:0000313" key="2">
    <source>
        <dbReference type="Proteomes" id="UP000712600"/>
    </source>
</evidence>
<sequence length="170" mass="18061">MSLFPSYSLLSAAGGAPPLLRSGIWVSDLGSPAASPCDSGGFVLLGVCSWVSSGACDVGSLGFRPGLVRWCGLGFLSPHLIKLWGLGDGGRRLSTLSGSRSREEVFRASPTTLYESWVQRVYTVTGCWWRLSSPEAVGAVCFKVWGAFLSGSSRRLEALSVIDSLLDPSR</sequence>